<dbReference type="EMBL" id="BKAG01000027">
    <property type="protein sequence ID" value="GEP44276.1"/>
    <property type="molecule type" value="Genomic_DNA"/>
</dbReference>
<keyword evidence="1" id="KW-0732">Signal</keyword>
<organism evidence="2 3">
    <name type="scientific">Brevifollis gellanilyticus</name>
    <dbReference type="NCBI Taxonomy" id="748831"/>
    <lineage>
        <taxon>Bacteria</taxon>
        <taxon>Pseudomonadati</taxon>
        <taxon>Verrucomicrobiota</taxon>
        <taxon>Verrucomicrobiia</taxon>
        <taxon>Verrucomicrobiales</taxon>
        <taxon>Verrucomicrobiaceae</taxon>
    </lineage>
</organism>
<keyword evidence="3" id="KW-1185">Reference proteome</keyword>
<sequence length="120" mass="13781">MKRLHFLCLLAIAPLALLADKPEVPSRVGTTEHFRQLLLATKWAWQNVQAGVPDRECVFMEDGTFRHPNFTAKFKVKDLHTVELHRQGEKKGKAVLTFNESYSAFEAIDFNDKRITGKRL</sequence>
<protein>
    <recommendedName>
        <fullName evidence="4">DUF4440 domain-containing protein</fullName>
    </recommendedName>
</protein>
<name>A0A512MC28_9BACT</name>
<proteinExistence type="predicted"/>
<reference evidence="2 3" key="1">
    <citation type="submission" date="2019-07" db="EMBL/GenBank/DDBJ databases">
        <title>Whole genome shotgun sequence of Brevifollis gellanilyticus NBRC 108608.</title>
        <authorList>
            <person name="Hosoyama A."/>
            <person name="Uohara A."/>
            <person name="Ohji S."/>
            <person name="Ichikawa N."/>
        </authorList>
    </citation>
    <scope>NUCLEOTIDE SEQUENCE [LARGE SCALE GENOMIC DNA]</scope>
    <source>
        <strain evidence="2 3">NBRC 108608</strain>
    </source>
</reference>
<evidence type="ECO:0000256" key="1">
    <source>
        <dbReference type="SAM" id="SignalP"/>
    </source>
</evidence>
<dbReference type="RefSeq" id="WP_146852068.1">
    <property type="nucleotide sequence ID" value="NZ_BKAG01000027.1"/>
</dbReference>
<dbReference type="Proteomes" id="UP000321577">
    <property type="component" value="Unassembled WGS sequence"/>
</dbReference>
<dbReference type="AlphaFoldDB" id="A0A512MC28"/>
<accession>A0A512MC28</accession>
<evidence type="ECO:0000313" key="2">
    <source>
        <dbReference type="EMBL" id="GEP44276.1"/>
    </source>
</evidence>
<dbReference type="OrthoDB" id="193743at2"/>
<comment type="caution">
    <text evidence="2">The sequence shown here is derived from an EMBL/GenBank/DDBJ whole genome shotgun (WGS) entry which is preliminary data.</text>
</comment>
<evidence type="ECO:0000313" key="3">
    <source>
        <dbReference type="Proteomes" id="UP000321577"/>
    </source>
</evidence>
<feature type="chain" id="PRO_5021767306" description="DUF4440 domain-containing protein" evidence="1">
    <location>
        <begin position="20"/>
        <end position="120"/>
    </location>
</feature>
<evidence type="ECO:0008006" key="4">
    <source>
        <dbReference type="Google" id="ProtNLM"/>
    </source>
</evidence>
<gene>
    <name evidence="2" type="ORF">BGE01nite_35670</name>
</gene>
<feature type="signal peptide" evidence="1">
    <location>
        <begin position="1"/>
        <end position="19"/>
    </location>
</feature>